<dbReference type="PANTHER" id="PTHR14950">
    <property type="entry name" value="DICER-RELATED"/>
    <property type="match status" value="1"/>
</dbReference>
<accession>A0A7C6EB72</accession>
<proteinExistence type="predicted"/>
<evidence type="ECO:0000313" key="6">
    <source>
        <dbReference type="EMBL" id="HHS52537.1"/>
    </source>
</evidence>
<dbReference type="Pfam" id="PF14622">
    <property type="entry name" value="Ribonucleas_3_3"/>
    <property type="match status" value="1"/>
</dbReference>
<dbReference type="AlphaFoldDB" id="A0A7C6EB72"/>
<reference evidence="6" key="1">
    <citation type="journal article" date="2020" name="mSystems">
        <title>Genome- and Community-Level Interaction Insights into Carbon Utilization and Element Cycling Functions of Hydrothermarchaeota in Hydrothermal Sediment.</title>
        <authorList>
            <person name="Zhou Z."/>
            <person name="Liu Y."/>
            <person name="Xu W."/>
            <person name="Pan J."/>
            <person name="Luo Z.H."/>
            <person name="Li M."/>
        </authorList>
    </citation>
    <scope>NUCLEOTIDE SEQUENCE [LARGE SCALE GENOMIC DNA]</scope>
    <source>
        <strain evidence="6">SpSt-876</strain>
    </source>
</reference>
<dbReference type="InterPro" id="IPR036389">
    <property type="entry name" value="RNase_III_sf"/>
</dbReference>
<protein>
    <recommendedName>
        <fullName evidence="1">Ribonuclease 3</fullName>
    </recommendedName>
    <alternativeName>
        <fullName evidence="3">Ribonuclease III</fullName>
    </alternativeName>
</protein>
<dbReference type="CDD" id="cd00593">
    <property type="entry name" value="RIBOc"/>
    <property type="match status" value="1"/>
</dbReference>
<dbReference type="GO" id="GO:0004525">
    <property type="term" value="F:ribonuclease III activity"/>
    <property type="evidence" value="ECO:0007669"/>
    <property type="project" value="InterPro"/>
</dbReference>
<keyword evidence="2" id="KW-0378">Hydrolase</keyword>
<dbReference type="PROSITE" id="PS50142">
    <property type="entry name" value="RNASE_3_2"/>
    <property type="match status" value="1"/>
</dbReference>
<evidence type="ECO:0000256" key="1">
    <source>
        <dbReference type="ARBA" id="ARBA00017706"/>
    </source>
</evidence>
<dbReference type="GO" id="GO:0006396">
    <property type="term" value="P:RNA processing"/>
    <property type="evidence" value="ECO:0007669"/>
    <property type="project" value="InterPro"/>
</dbReference>
<evidence type="ECO:0000256" key="2">
    <source>
        <dbReference type="ARBA" id="ARBA00022801"/>
    </source>
</evidence>
<dbReference type="Gene3D" id="1.10.1520.10">
    <property type="entry name" value="Ribonuclease III domain"/>
    <property type="match status" value="1"/>
</dbReference>
<gene>
    <name evidence="6" type="ORF">ENW73_06700</name>
</gene>
<sequence>MKTAIEKNLGYSFNNKDLLNRALTRKAYALEQKQRNQACEDQEVYRVLGDAVLKAILVDLLIKLGCKTRNEITNRKKNLEREEALAKIGQRLSIGPHIKLGIGEKKQQADKEPKVLAETLEALIGAIYLDAGYDRARDVIGRWFADLLKTSEIV</sequence>
<dbReference type="SUPFAM" id="SSF69065">
    <property type="entry name" value="RNase III domain-like"/>
    <property type="match status" value="1"/>
</dbReference>
<comment type="caution">
    <text evidence="6">The sequence shown here is derived from an EMBL/GenBank/DDBJ whole genome shotgun (WGS) entry which is preliminary data.</text>
</comment>
<evidence type="ECO:0000259" key="5">
    <source>
        <dbReference type="PROSITE" id="PS50142"/>
    </source>
</evidence>
<dbReference type="PANTHER" id="PTHR14950:SF37">
    <property type="entry name" value="ENDORIBONUCLEASE DICER"/>
    <property type="match status" value="1"/>
</dbReference>
<dbReference type="EMBL" id="DTLI01000158">
    <property type="protein sequence ID" value="HHS52537.1"/>
    <property type="molecule type" value="Genomic_DNA"/>
</dbReference>
<feature type="domain" description="RNase III" evidence="5">
    <location>
        <begin position="2"/>
        <end position="132"/>
    </location>
</feature>
<evidence type="ECO:0000256" key="4">
    <source>
        <dbReference type="ARBA" id="ARBA00049596"/>
    </source>
</evidence>
<evidence type="ECO:0000256" key="3">
    <source>
        <dbReference type="ARBA" id="ARBA00032486"/>
    </source>
</evidence>
<dbReference type="SMART" id="SM00535">
    <property type="entry name" value="RIBOc"/>
    <property type="match status" value="1"/>
</dbReference>
<comment type="function">
    <text evidence="4">Digests double-stranded RNA. Involved in the processing of primary rRNA transcript to yield the immediate precursors to the large and small rRNAs (23S and 16S). Processes some mRNAs, and tRNAs when they are encoded in the rRNA operon. Processes pre-crRNA and tracrRNA of type II CRISPR loci if present in the organism.</text>
</comment>
<name>A0A7C6EB72_UNCW3</name>
<dbReference type="InterPro" id="IPR000999">
    <property type="entry name" value="RNase_III_dom"/>
</dbReference>
<organism evidence="6">
    <name type="scientific">candidate division WOR-3 bacterium</name>
    <dbReference type="NCBI Taxonomy" id="2052148"/>
    <lineage>
        <taxon>Bacteria</taxon>
        <taxon>Bacteria division WOR-3</taxon>
    </lineage>
</organism>